<keyword evidence="4" id="KW-1185">Reference proteome</keyword>
<dbReference type="SUPFAM" id="SSF88713">
    <property type="entry name" value="Glycoside hydrolase/deacetylase"/>
    <property type="match status" value="1"/>
</dbReference>
<feature type="region of interest" description="Disordered" evidence="1">
    <location>
        <begin position="43"/>
        <end position="135"/>
    </location>
</feature>
<dbReference type="Pfam" id="PF04748">
    <property type="entry name" value="Polysacc_deac_2"/>
    <property type="match status" value="1"/>
</dbReference>
<feature type="region of interest" description="Disordered" evidence="1">
    <location>
        <begin position="174"/>
        <end position="221"/>
    </location>
</feature>
<accession>A0A1I6H497</accession>
<feature type="transmembrane region" description="Helical" evidence="2">
    <location>
        <begin position="6"/>
        <end position="30"/>
    </location>
</feature>
<dbReference type="Proteomes" id="UP000199658">
    <property type="component" value="Unassembled WGS sequence"/>
</dbReference>
<evidence type="ECO:0000313" key="4">
    <source>
        <dbReference type="Proteomes" id="UP000199658"/>
    </source>
</evidence>
<keyword evidence="2" id="KW-0472">Membrane</keyword>
<organism evidence="3 4">
    <name type="scientific">Litoreibacter janthinus</name>
    <dbReference type="NCBI Taxonomy" id="670154"/>
    <lineage>
        <taxon>Bacteria</taxon>
        <taxon>Pseudomonadati</taxon>
        <taxon>Pseudomonadota</taxon>
        <taxon>Alphaproteobacteria</taxon>
        <taxon>Rhodobacterales</taxon>
        <taxon>Roseobacteraceae</taxon>
        <taxon>Litoreibacter</taxon>
    </lineage>
</organism>
<reference evidence="4" key="1">
    <citation type="submission" date="2016-10" db="EMBL/GenBank/DDBJ databases">
        <authorList>
            <person name="Varghese N."/>
            <person name="Submissions S."/>
        </authorList>
    </citation>
    <scope>NUCLEOTIDE SEQUENCE [LARGE SCALE GENOMIC DNA]</scope>
    <source>
        <strain evidence="4">DSM 26921</strain>
    </source>
</reference>
<dbReference type="OrthoDB" id="7658418at2"/>
<feature type="compositionally biased region" description="Polar residues" evidence="1">
    <location>
        <begin position="177"/>
        <end position="213"/>
    </location>
</feature>
<dbReference type="Gene3D" id="3.20.20.370">
    <property type="entry name" value="Glycoside hydrolase/deacetylase"/>
    <property type="match status" value="1"/>
</dbReference>
<keyword evidence="2" id="KW-1133">Transmembrane helix</keyword>
<evidence type="ECO:0000256" key="1">
    <source>
        <dbReference type="SAM" id="MobiDB-lite"/>
    </source>
</evidence>
<keyword evidence="2" id="KW-0812">Transmembrane</keyword>
<gene>
    <name evidence="3" type="ORF">SAMN04488002_2476</name>
</gene>
<name>A0A1I6H497_9RHOB</name>
<protein>
    <submittedName>
        <fullName evidence="3">Divergent polysaccharide deacetylase</fullName>
    </submittedName>
</protein>
<dbReference type="CDD" id="cd10936">
    <property type="entry name" value="CE4_DAC2"/>
    <property type="match status" value="1"/>
</dbReference>
<dbReference type="STRING" id="670154.SAMN04488002_2476"/>
<dbReference type="InterPro" id="IPR006837">
    <property type="entry name" value="Divergent_DAC"/>
</dbReference>
<sequence length="517" mass="53064">MMVKGISTGLVSGGLVGVVVMSILSLYAPLPQDKIDAAPKLAVETQSSDAVSPEQTQSSAAPLATETPVVPASTESGVTEAPVAADSTAPETQTDEVTQPQQDAPVVQPSVPQLDSSSTTQSESPTAEIATSDATLVRPVPGAPAVPAQNNDEIIIARADPTPEPVTQVEAGVQAPTADSSPSVTDSTDAGSATVLPSQLPQPTVVGTEQPAVTNEAPARTSTLPTIGATAEDAPLEVAAADTPITLPQVDSGVVTNRLPSVGGGGASSLVQRAPVEAAPEPVAAQPPADLGALRNFRAPVAGIEGKSLFGVILIDSGEDGIPREDLMKLSVPVTIAIDPTQPDAAQIMESYRAAGIEVVAIANELPTASAPGDVAVAVEAYFNILNQAVGLMDPLDGRIQSNRTLLQPVLGAIRNSGHGLITYDRGLNTAQQAARREDIPAATVFRVLDADREESPKIKRYLDRAAFNANRDGAVVVVGRSYSETVKAIVEWVLEKKEAGVAMVPVSAVMLADETS</sequence>
<dbReference type="GO" id="GO:0005975">
    <property type="term" value="P:carbohydrate metabolic process"/>
    <property type="evidence" value="ECO:0007669"/>
    <property type="project" value="InterPro"/>
</dbReference>
<feature type="compositionally biased region" description="Polar residues" evidence="1">
    <location>
        <begin position="110"/>
        <end position="125"/>
    </location>
</feature>
<feature type="compositionally biased region" description="Polar residues" evidence="1">
    <location>
        <begin position="89"/>
        <end position="102"/>
    </location>
</feature>
<feature type="compositionally biased region" description="Polar residues" evidence="1">
    <location>
        <begin position="44"/>
        <end position="60"/>
    </location>
</feature>
<proteinExistence type="predicted"/>
<evidence type="ECO:0000313" key="3">
    <source>
        <dbReference type="EMBL" id="SFR49141.1"/>
    </source>
</evidence>
<dbReference type="InterPro" id="IPR011330">
    <property type="entry name" value="Glyco_hydro/deAcase_b/a-brl"/>
</dbReference>
<evidence type="ECO:0000256" key="2">
    <source>
        <dbReference type="SAM" id="Phobius"/>
    </source>
</evidence>
<dbReference type="EMBL" id="FOYO01000001">
    <property type="protein sequence ID" value="SFR49141.1"/>
    <property type="molecule type" value="Genomic_DNA"/>
</dbReference>
<dbReference type="AlphaFoldDB" id="A0A1I6H497"/>